<evidence type="ECO:0000256" key="10">
    <source>
        <dbReference type="SAM" id="Phobius"/>
    </source>
</evidence>
<dbReference type="InterPro" id="IPR036640">
    <property type="entry name" value="ABC1_TM_sf"/>
</dbReference>
<comment type="subcellular location">
    <subcellularLocation>
        <location evidence="1">Membrane</location>
        <topology evidence="1">Multi-pass membrane protein</topology>
    </subcellularLocation>
</comment>
<keyword evidence="4" id="KW-0547">Nucleotide-binding</keyword>
<protein>
    <recommendedName>
        <fullName evidence="16">ABC transporter</fullName>
    </recommendedName>
</protein>
<evidence type="ECO:0000256" key="5">
    <source>
        <dbReference type="ARBA" id="ARBA00022840"/>
    </source>
</evidence>
<feature type="transmembrane region" description="Helical" evidence="10">
    <location>
        <begin position="555"/>
        <end position="576"/>
    </location>
</feature>
<dbReference type="GeneID" id="93586422"/>
<name>A0A437A3V2_ARTFL</name>
<evidence type="ECO:0000256" key="6">
    <source>
        <dbReference type="ARBA" id="ARBA00022989"/>
    </source>
</evidence>
<feature type="domain" description="ABC transporter" evidence="12">
    <location>
        <begin position="618"/>
        <end position="852"/>
    </location>
</feature>
<dbReference type="Pfam" id="PF00005">
    <property type="entry name" value="ABC_tran"/>
    <property type="match status" value="1"/>
</dbReference>
<accession>A0A437A3V2</accession>
<evidence type="ECO:0000256" key="1">
    <source>
        <dbReference type="ARBA" id="ARBA00004141"/>
    </source>
</evidence>
<dbReference type="STRING" id="97331.A0A437A3V2"/>
<dbReference type="RefSeq" id="XP_067491348.1">
    <property type="nucleotide sequence ID" value="XM_067633151.1"/>
</dbReference>
<evidence type="ECO:0000259" key="12">
    <source>
        <dbReference type="PROSITE" id="PS50893"/>
    </source>
</evidence>
<organism evidence="14 15">
    <name type="scientific">Arthrobotrys flagrans</name>
    <name type="common">Nematode-trapping fungus</name>
    <name type="synonym">Trichothecium flagrans</name>
    <dbReference type="NCBI Taxonomy" id="97331"/>
    <lineage>
        <taxon>Eukaryota</taxon>
        <taxon>Fungi</taxon>
        <taxon>Dikarya</taxon>
        <taxon>Ascomycota</taxon>
        <taxon>Pezizomycotina</taxon>
        <taxon>Orbiliomycetes</taxon>
        <taxon>Orbiliales</taxon>
        <taxon>Orbiliaceae</taxon>
        <taxon>Arthrobotrys</taxon>
    </lineage>
</organism>
<dbReference type="SUPFAM" id="SSF90123">
    <property type="entry name" value="ABC transporter transmembrane region"/>
    <property type="match status" value="1"/>
</dbReference>
<keyword evidence="11" id="KW-0732">Signal</keyword>
<evidence type="ECO:0008006" key="16">
    <source>
        <dbReference type="Google" id="ProtNLM"/>
    </source>
</evidence>
<keyword evidence="7 10" id="KW-0472">Membrane</keyword>
<evidence type="ECO:0000259" key="13">
    <source>
        <dbReference type="PROSITE" id="PS50929"/>
    </source>
</evidence>
<dbReference type="PANTHER" id="PTHR24221:SF651">
    <property type="entry name" value="HEAVY METAL TOLERANCE PROTEIN"/>
    <property type="match status" value="1"/>
</dbReference>
<evidence type="ECO:0000256" key="2">
    <source>
        <dbReference type="ARBA" id="ARBA00022448"/>
    </source>
</evidence>
<dbReference type="GO" id="GO:0005524">
    <property type="term" value="F:ATP binding"/>
    <property type="evidence" value="ECO:0007669"/>
    <property type="project" value="UniProtKB-KW"/>
</dbReference>
<dbReference type="SUPFAM" id="SSF52540">
    <property type="entry name" value="P-loop containing nucleoside triphosphate hydrolases"/>
    <property type="match status" value="1"/>
</dbReference>
<dbReference type="Proteomes" id="UP000283090">
    <property type="component" value="Unassembled WGS sequence"/>
</dbReference>
<dbReference type="Gene3D" id="3.40.50.300">
    <property type="entry name" value="P-loop containing nucleotide triphosphate hydrolases"/>
    <property type="match status" value="1"/>
</dbReference>
<evidence type="ECO:0000313" key="15">
    <source>
        <dbReference type="Proteomes" id="UP000283090"/>
    </source>
</evidence>
<dbReference type="InterPro" id="IPR027417">
    <property type="entry name" value="P-loop_NTPase"/>
</dbReference>
<feature type="signal peptide" evidence="11">
    <location>
        <begin position="1"/>
        <end position="22"/>
    </location>
</feature>
<feature type="transmembrane region" description="Helical" evidence="10">
    <location>
        <begin position="87"/>
        <end position="107"/>
    </location>
</feature>
<keyword evidence="15" id="KW-1185">Reference proteome</keyword>
<feature type="chain" id="PRO_5019229469" description="ABC transporter" evidence="11">
    <location>
        <begin position="23"/>
        <end position="1223"/>
    </location>
</feature>
<comment type="caution">
    <text evidence="14">The sequence shown here is derived from an EMBL/GenBank/DDBJ whole genome shotgun (WGS) entry which is preliminary data.</text>
</comment>
<dbReference type="InterPro" id="IPR003439">
    <property type="entry name" value="ABC_transporter-like_ATP-bd"/>
</dbReference>
<dbReference type="VEuPathDB" id="FungiDB:DFL_004111"/>
<dbReference type="PROSITE" id="PS50893">
    <property type="entry name" value="ABC_TRANSPORTER_2"/>
    <property type="match status" value="1"/>
</dbReference>
<keyword evidence="6 10" id="KW-1133">Transmembrane helix</keyword>
<feature type="compositionally biased region" description="Polar residues" evidence="9">
    <location>
        <begin position="1172"/>
        <end position="1189"/>
    </location>
</feature>
<dbReference type="InterPro" id="IPR011527">
    <property type="entry name" value="ABC1_TM_dom"/>
</dbReference>
<feature type="transmembrane region" description="Helical" evidence="10">
    <location>
        <begin position="119"/>
        <end position="137"/>
    </location>
</feature>
<feature type="domain" description="ABC transmembrane type-1" evidence="13">
    <location>
        <begin position="297"/>
        <end position="584"/>
    </location>
</feature>
<dbReference type="PROSITE" id="PS00211">
    <property type="entry name" value="ABC_TRANSPORTER_1"/>
    <property type="match status" value="1"/>
</dbReference>
<feature type="region of interest" description="Disordered" evidence="9">
    <location>
        <begin position="866"/>
        <end position="901"/>
    </location>
</feature>
<dbReference type="PROSITE" id="PS50929">
    <property type="entry name" value="ABC_TM1F"/>
    <property type="match status" value="1"/>
</dbReference>
<dbReference type="OrthoDB" id="6500128at2759"/>
<dbReference type="FunFam" id="3.40.50.300:FF:000287">
    <property type="entry name" value="Multidrug ABC transporter ATP-binding protein"/>
    <property type="match status" value="1"/>
</dbReference>
<dbReference type="GO" id="GO:0016887">
    <property type="term" value="F:ATP hydrolysis activity"/>
    <property type="evidence" value="ECO:0007669"/>
    <property type="project" value="InterPro"/>
</dbReference>
<dbReference type="SMART" id="SM00382">
    <property type="entry name" value="AAA"/>
    <property type="match status" value="1"/>
</dbReference>
<evidence type="ECO:0000256" key="11">
    <source>
        <dbReference type="SAM" id="SignalP"/>
    </source>
</evidence>
<feature type="region of interest" description="Disordered" evidence="9">
    <location>
        <begin position="1168"/>
        <end position="1195"/>
    </location>
</feature>
<evidence type="ECO:0000256" key="3">
    <source>
        <dbReference type="ARBA" id="ARBA00022692"/>
    </source>
</evidence>
<keyword evidence="5" id="KW-0067">ATP-binding</keyword>
<dbReference type="InterPro" id="IPR039421">
    <property type="entry name" value="Type_1_exporter"/>
</dbReference>
<dbReference type="Gene3D" id="1.20.1560.10">
    <property type="entry name" value="ABC transporter type 1, transmembrane domain"/>
    <property type="match status" value="1"/>
</dbReference>
<dbReference type="CDD" id="cd18583">
    <property type="entry name" value="ABC_6TM_HMT1"/>
    <property type="match status" value="1"/>
</dbReference>
<dbReference type="InterPro" id="IPR017871">
    <property type="entry name" value="ABC_transporter-like_CS"/>
</dbReference>
<evidence type="ECO:0000313" key="14">
    <source>
        <dbReference type="EMBL" id="RVD85804.1"/>
    </source>
</evidence>
<feature type="transmembrane region" description="Helical" evidence="10">
    <location>
        <begin position="144"/>
        <end position="165"/>
    </location>
</feature>
<reference evidence="14 15" key="1">
    <citation type="submission" date="2019-01" db="EMBL/GenBank/DDBJ databases">
        <title>Intercellular communication is required for trap formation in the nematode-trapping fungus Duddingtonia flagrans.</title>
        <authorList>
            <person name="Youssar L."/>
            <person name="Wernet V."/>
            <person name="Hensel N."/>
            <person name="Hildebrandt H.-G."/>
            <person name="Fischer R."/>
        </authorList>
    </citation>
    <scope>NUCLEOTIDE SEQUENCE [LARGE SCALE GENOMIC DNA]</scope>
    <source>
        <strain evidence="14 15">CBS H-5679</strain>
    </source>
</reference>
<evidence type="ECO:0000256" key="4">
    <source>
        <dbReference type="ARBA" id="ARBA00022741"/>
    </source>
</evidence>
<dbReference type="GO" id="GO:0140359">
    <property type="term" value="F:ABC-type transporter activity"/>
    <property type="evidence" value="ECO:0007669"/>
    <property type="project" value="InterPro"/>
</dbReference>
<proteinExistence type="inferred from homology"/>
<dbReference type="GO" id="GO:0005774">
    <property type="term" value="C:vacuolar membrane"/>
    <property type="evidence" value="ECO:0007669"/>
    <property type="project" value="TreeGrafter"/>
</dbReference>
<evidence type="ECO:0000256" key="8">
    <source>
        <dbReference type="ARBA" id="ARBA00024363"/>
    </source>
</evidence>
<feature type="transmembrane region" description="Helical" evidence="10">
    <location>
        <begin position="527"/>
        <end position="549"/>
    </location>
</feature>
<comment type="similarity">
    <text evidence="8">Belongs to the ABC transporter superfamily. ABCB family. Heavy Metal importer (TC 3.A.1.210) subfamily.</text>
</comment>
<evidence type="ECO:0000256" key="7">
    <source>
        <dbReference type="ARBA" id="ARBA00023136"/>
    </source>
</evidence>
<feature type="transmembrane region" description="Helical" evidence="10">
    <location>
        <begin position="48"/>
        <end position="66"/>
    </location>
</feature>
<keyword evidence="3 10" id="KW-0812">Transmembrane</keyword>
<evidence type="ECO:0000256" key="9">
    <source>
        <dbReference type="SAM" id="MobiDB-lite"/>
    </source>
</evidence>
<gene>
    <name evidence="14" type="ORF">DFL_004111</name>
</gene>
<dbReference type="AlphaFoldDB" id="A0A437A3V2"/>
<dbReference type="InterPro" id="IPR003593">
    <property type="entry name" value="AAA+_ATPase"/>
</dbReference>
<sequence>MVRLFRAGSLLLALGLFILTVARLVQDVVSNNEMAISNAARTIHYSSPVIVFLYFIFSSMMTIFTFKSLRKARHPKTENRKRLVLGLSGAVIVTYLIQGILIIERVIRHSGSGSATHENVYVLSSILIWMVLQVSLVDSTFVIWYPYAGCWYISFACELLLLLLADLRRNSFPHLAEIAWITVVGTRIILLILLPLLFYTLPSTNNRPICDNFDEERGLLRKQRESGVDDENDDNLGIYGSFFDTESDDERTKKTKAKLQAKWQESGNWWNYAKSFSVFWPMIWPSQDRKLKFYMCLIGLILAGQSALNVLVPRQFGLVTDSFLEATHGSGQGPSPWVQVSLFIVFKLLQSNAGLFAIKDYLWIPIEQYSYRMITTSAYNHILSLSYDFHCDKRSGELFASISNARSINLFIDMMLFRFIPMLADLFIAFIYLYCLFGPYMALLIAFVSISFLWSTSKMANYNQSTRRDFIKASRKEGDTMWETVSNWQNISYFNNLRHEQDRYLEAVMDYQQYERKWIWGTSFLKVLQSLIFTLGLLCACYLAVYSIVNRTQPIGSFVTLLLYWTQLSGPLAFFADFFRRLNTSMIDAERVLEILSLKPTVADRKNAPKLEVNNGEVAFDTVHFDYDERKSAIRGVSLRAKPGETVAIVGETGSGKSTLLRLLFRFYDVKKGSIKIDGQDIRDVTLESLRDAIGVVPQDPTLFNDTILNNLRYANFKATDADIYRACEAAAIHSQILSFPDGYNSVVGERGVKLSGGELQRIAIARAIIRNPKIILLDEATSMVDMQTERKIQKAIGELAKGRTTFVIAHRLSTVVAADQIIVVKDGKIKEIGTHDDLLRQRDAYFNLWNKQAKESGPMVATLSKLGPVTNDLPTDDSSDSKRTSPIPAYNPGVDKATPMSTTICQQPDIRHGTSVSGITAKKPLDKNTKVFKPASLPHYNYTMPNMGKRPSTLKADAPEYIPSENSTSRSVLPPAYSAVARNDRAGGPNTVPNLVEVSKSTAETIETKRKTQKLGGMAQIQIENLVLRPTEAENRRTAISEPTRTNGHKLGYYGGSFDGSAGLAHHDDELPPREDIQATGVGLGMEEERTAQPETVVQPTITLDYVAGPSYTTNNAAESNTDSEQAQLLLDEPLRRFQRRIRKTRHSGKPRWDHRLSDSGKLMAGEIAHSPTQSRSTLDNYGSTSSNHEPRVTTAPISTIIDAPIHEIEQDEHGAQPKPSV</sequence>
<dbReference type="EMBL" id="SAEB01000006">
    <property type="protein sequence ID" value="RVD85804.1"/>
    <property type="molecule type" value="Genomic_DNA"/>
</dbReference>
<dbReference type="Pfam" id="PF00664">
    <property type="entry name" value="ABC_membrane"/>
    <property type="match status" value="1"/>
</dbReference>
<feature type="transmembrane region" description="Helical" evidence="10">
    <location>
        <begin position="177"/>
        <end position="199"/>
    </location>
</feature>
<dbReference type="PANTHER" id="PTHR24221">
    <property type="entry name" value="ATP-BINDING CASSETTE SUB-FAMILY B"/>
    <property type="match status" value="1"/>
</dbReference>
<keyword evidence="2" id="KW-0813">Transport</keyword>